<sequence length="102" mass="11573">MFEGYSDSYNETVRLTVLKALAEETDYRLNDTMLMAVLQAFAINRSRDYLRNELSWLETEVQAVKLTKAGTAVIAELTERGLDHVERRVVLTGVRKPSPALL</sequence>
<dbReference type="EMBL" id="JADCKQ010000019">
    <property type="protein sequence ID" value="MBI1495388.1"/>
    <property type="molecule type" value="Genomic_DNA"/>
</dbReference>
<name>A0A8J7IEA8_9RHOB</name>
<evidence type="ECO:0000313" key="2">
    <source>
        <dbReference type="Proteomes" id="UP000640583"/>
    </source>
</evidence>
<organism evidence="1 2">
    <name type="scientific">Halocynthiibacter styelae</name>
    <dbReference type="NCBI Taxonomy" id="2761955"/>
    <lineage>
        <taxon>Bacteria</taxon>
        <taxon>Pseudomonadati</taxon>
        <taxon>Pseudomonadota</taxon>
        <taxon>Alphaproteobacteria</taxon>
        <taxon>Rhodobacterales</taxon>
        <taxon>Paracoccaceae</taxon>
        <taxon>Halocynthiibacter</taxon>
    </lineage>
</organism>
<comment type="caution">
    <text evidence="1">The sequence shown here is derived from an EMBL/GenBank/DDBJ whole genome shotgun (WGS) entry which is preliminary data.</text>
</comment>
<dbReference type="Proteomes" id="UP000640583">
    <property type="component" value="Unassembled WGS sequence"/>
</dbReference>
<protein>
    <submittedName>
        <fullName evidence="1">Uncharacterized protein</fullName>
    </submittedName>
</protein>
<accession>A0A8J7IEA8</accession>
<proteinExistence type="predicted"/>
<gene>
    <name evidence="1" type="ORF">H1D41_17230</name>
</gene>
<evidence type="ECO:0000313" key="1">
    <source>
        <dbReference type="EMBL" id="MBI1495388.1"/>
    </source>
</evidence>
<keyword evidence="2" id="KW-1185">Reference proteome</keyword>
<dbReference type="AlphaFoldDB" id="A0A8J7IEA8"/>
<reference evidence="1" key="1">
    <citation type="submission" date="2020-10" db="EMBL/GenBank/DDBJ databases">
        <title>Paenihalocynthiibacter styelae gen. nov., sp. nov., isolated from stalked sea squirt Styela clava.</title>
        <authorList>
            <person name="Kim Y.-O."/>
            <person name="Yoon J.-H."/>
        </authorList>
    </citation>
    <scope>NUCLEOTIDE SEQUENCE</scope>
    <source>
        <strain evidence="1">MYP1-1</strain>
    </source>
</reference>